<dbReference type="GO" id="GO:0016787">
    <property type="term" value="F:hydrolase activity"/>
    <property type="evidence" value="ECO:0007669"/>
    <property type="project" value="UniProtKB-KW"/>
</dbReference>
<keyword evidence="1 4" id="KW-0378">Hydrolase</keyword>
<protein>
    <submittedName>
        <fullName evidence="4">Alpha/beta hydrolase</fullName>
    </submittedName>
</protein>
<proteinExistence type="predicted"/>
<feature type="chain" id="PRO_5040774097" evidence="2">
    <location>
        <begin position="22"/>
        <end position="338"/>
    </location>
</feature>
<keyword evidence="2" id="KW-0732">Signal</keyword>
<accession>A0A9X2I5I9</accession>
<dbReference type="Proteomes" id="UP001139319">
    <property type="component" value="Unassembled WGS sequence"/>
</dbReference>
<evidence type="ECO:0000313" key="5">
    <source>
        <dbReference type="Proteomes" id="UP001139319"/>
    </source>
</evidence>
<dbReference type="Gene3D" id="3.40.50.1820">
    <property type="entry name" value="alpha/beta hydrolase"/>
    <property type="match status" value="1"/>
</dbReference>
<dbReference type="PANTHER" id="PTHR48081">
    <property type="entry name" value="AB HYDROLASE SUPERFAMILY PROTEIN C4A8.06C"/>
    <property type="match status" value="1"/>
</dbReference>
<comment type="caution">
    <text evidence="4">The sequence shown here is derived from an EMBL/GenBank/DDBJ whole genome shotgun (WGS) entry which is preliminary data.</text>
</comment>
<reference evidence="4" key="2">
    <citation type="submission" date="2023-01" db="EMBL/GenBank/DDBJ databases">
        <title>Gilvimarinus xylanilyticus HB14 isolated from Caulerpa lentillifera aquaculture base in Hainan, China.</title>
        <authorList>
            <person name="Zhang Y.-J."/>
        </authorList>
    </citation>
    <scope>NUCLEOTIDE SEQUENCE</scope>
    <source>
        <strain evidence="4">HB14</strain>
    </source>
</reference>
<organism evidence="4 5">
    <name type="scientific">Gilvimarinus xylanilyticus</name>
    <dbReference type="NCBI Taxonomy" id="2944139"/>
    <lineage>
        <taxon>Bacteria</taxon>
        <taxon>Pseudomonadati</taxon>
        <taxon>Pseudomonadota</taxon>
        <taxon>Gammaproteobacteria</taxon>
        <taxon>Cellvibrionales</taxon>
        <taxon>Cellvibrionaceae</taxon>
        <taxon>Gilvimarinus</taxon>
    </lineage>
</organism>
<dbReference type="InterPro" id="IPR049492">
    <property type="entry name" value="BD-FAE-like_dom"/>
</dbReference>
<dbReference type="PROSITE" id="PS51257">
    <property type="entry name" value="PROKAR_LIPOPROTEIN"/>
    <property type="match status" value="1"/>
</dbReference>
<gene>
    <name evidence="4" type="ORF">M6D89_08325</name>
</gene>
<dbReference type="RefSeq" id="WP_253967550.1">
    <property type="nucleotide sequence ID" value="NZ_JAMFTH010000001.1"/>
</dbReference>
<keyword evidence="5" id="KW-1185">Reference proteome</keyword>
<dbReference type="EMBL" id="JAMFTH010000001">
    <property type="protein sequence ID" value="MCP8899297.1"/>
    <property type="molecule type" value="Genomic_DNA"/>
</dbReference>
<dbReference type="AlphaFoldDB" id="A0A9X2I5I9"/>
<feature type="domain" description="BD-FAE-like" evidence="3">
    <location>
        <begin position="44"/>
        <end position="282"/>
    </location>
</feature>
<evidence type="ECO:0000313" key="4">
    <source>
        <dbReference type="EMBL" id="MCP8899297.1"/>
    </source>
</evidence>
<dbReference type="InterPro" id="IPR050300">
    <property type="entry name" value="GDXG_lipolytic_enzyme"/>
</dbReference>
<evidence type="ECO:0000256" key="2">
    <source>
        <dbReference type="SAM" id="SignalP"/>
    </source>
</evidence>
<name>A0A9X2I5I9_9GAMM</name>
<feature type="signal peptide" evidence="2">
    <location>
        <begin position="1"/>
        <end position="21"/>
    </location>
</feature>
<dbReference type="Pfam" id="PF20434">
    <property type="entry name" value="BD-FAE"/>
    <property type="match status" value="1"/>
</dbReference>
<evidence type="ECO:0000256" key="1">
    <source>
        <dbReference type="ARBA" id="ARBA00022801"/>
    </source>
</evidence>
<dbReference type="SUPFAM" id="SSF53474">
    <property type="entry name" value="alpha/beta-Hydrolases"/>
    <property type="match status" value="1"/>
</dbReference>
<sequence>MKNRFYLLTAILLSCSTLVYGDTYSVEKHDDIEWAVAGDRSLKLDIYTPKTDAESRPVVVIYHGGGWLVNDESVMDAMSQYLAEHGGYVVANMNYRLLPDNGNTTTMNEIVEDVFGGLLWVKAHIGNYGGDPNRVAITGDSAGGHLTSMILAAGRNLESDGFAGDSLGFNPTWLPEGKTAEQVAAADGLKVQAAVVSYGAFDLYAAAQNGFESSQNMFWQFANAEARGIFGDEVNPDDHPEHYRAVSPLYNIPPSDEYRLPPQFHHVGSVDTTTPPEAVKAYVDKLQAAGQSASLKIYKGNNHAYMDTGCIEVLGSCFDTHAVPVLKQDILPFLQEHL</sequence>
<reference evidence="4" key="1">
    <citation type="submission" date="2022-05" db="EMBL/GenBank/DDBJ databases">
        <authorList>
            <person name="Sun H.-N."/>
        </authorList>
    </citation>
    <scope>NUCLEOTIDE SEQUENCE</scope>
    <source>
        <strain evidence="4">HB14</strain>
    </source>
</reference>
<dbReference type="InterPro" id="IPR029058">
    <property type="entry name" value="AB_hydrolase_fold"/>
</dbReference>
<evidence type="ECO:0000259" key="3">
    <source>
        <dbReference type="Pfam" id="PF20434"/>
    </source>
</evidence>